<dbReference type="Gene3D" id="3.30.465.10">
    <property type="match status" value="1"/>
</dbReference>
<dbReference type="STRING" id="655827.E9EFN3"/>
<gene>
    <name evidence="3" type="ORF">MAC_08680</name>
</gene>
<dbReference type="GeneID" id="19252991"/>
<dbReference type="Pfam" id="PF01565">
    <property type="entry name" value="FAD_binding_4"/>
    <property type="match status" value="1"/>
</dbReference>
<dbReference type="EMBL" id="GL698583">
    <property type="protein sequence ID" value="EFY85271.1"/>
    <property type="molecule type" value="Genomic_DNA"/>
</dbReference>
<keyword evidence="4" id="KW-1185">Reference proteome</keyword>
<dbReference type="InterPro" id="IPR006094">
    <property type="entry name" value="Oxid_FAD_bind_N"/>
</dbReference>
<evidence type="ECO:0000259" key="2">
    <source>
        <dbReference type="PROSITE" id="PS51387"/>
    </source>
</evidence>
<dbReference type="eggNOG" id="ENOG502S0G3">
    <property type="taxonomic scope" value="Eukaryota"/>
</dbReference>
<proteinExistence type="predicted"/>
<feature type="region of interest" description="Disordered" evidence="1">
    <location>
        <begin position="460"/>
        <end position="484"/>
    </location>
</feature>
<protein>
    <submittedName>
        <fullName evidence="3">FAD binding domain protein</fullName>
    </submittedName>
</protein>
<dbReference type="Gene3D" id="3.40.462.20">
    <property type="match status" value="1"/>
</dbReference>
<feature type="domain" description="FAD-binding PCMH-type" evidence="2">
    <location>
        <begin position="36"/>
        <end position="208"/>
    </location>
</feature>
<feature type="compositionally biased region" description="Basic and acidic residues" evidence="1">
    <location>
        <begin position="896"/>
        <end position="916"/>
    </location>
</feature>
<sequence>MAAAERKPAPFAEHQTTQNVDVDATAAVISRWSDLHVSQPASVTIPRSEQDVISAIRLAKSNHLTVVVGGGSHATFVPVDSSTLYMDMKLFQSIDIDKDAGVVRVGGGVTTGRLLKCLTENGLYTPLSDSNSVGVVGSLLGGGHNAHVGLRGYMVDNAVSFRMVTADEEVINVDAESTSAKAALFNVLCGAGQGHGVVVSATIKVYPLADLQLTNNKIWTRVMVFPPPALEHAVKAYLALLPVPGPFYTQLVFQRAPPGAPMAGNPTIILSARYLGPASDAEKAASVLFASDLIDAAVGVDSKMIDATSMNDALEPLNVHGGLKSTCGARLTKIYAKMITSTFTKWLAVTDELSDAHRSLVFLQSFNPAVLEANGNSDPGKHMFLEARDRGFNLVVATWCTTQSSHEKLASYADDVLHLCRSEDGATPRTIPNIMRYKEPLKDLFTGERIMELHHLKKSWDPMGNTGRHGSDEAASGAGGVGRRGPISGLVRAVAGGMGFASESIHHHKEKKDEKKKAAAAAEGAQNEVGESSQAGDGITSGSAVAGGEGSKQVSQDEPISSDSDEDAQEASPELDEAAWQLDDAQTELEPPPDYATATEDDADDMARRFISNHQIRAKPPSEKNRLPVPVIVPQRRPGERSRGFIHAYAPVLENAGIDQPTFMDFIKQLNLATRPSPWIHAINVASVAVQNVPEPITIAVAISAQIATQVGLQAHSRSKTNAFLNKINAEFFRPLGLIAVILTWKPSRSGEVVSQARFDAAPEQAADSVSGPGQGTTGRMGKRMQASNATTNFEWPETAPLVFPDLDKMAGTAQGRNAVEKAAKQPNSVKRGMLFAMEYMDKRGQAQFAKENPGSGLANLGVKPEFHSRYSDPNHPASSGSLIALLTGGAATGRISERNMARRERRAERHDQRTDRRSKRGPTILGTVGPGALIRGVKKFMHEDVLYLMIANLPSTEQLAAAQTFLGSLPPTMQQEDRVA</sequence>
<dbReference type="PANTHER" id="PTHR38887:SF1">
    <property type="entry name" value="RAS MODIFICATION PROTEIN ERF4"/>
    <property type="match status" value="1"/>
</dbReference>
<feature type="compositionally biased region" description="Acidic residues" evidence="1">
    <location>
        <begin position="563"/>
        <end position="575"/>
    </location>
</feature>
<dbReference type="GO" id="GO:0071949">
    <property type="term" value="F:FAD binding"/>
    <property type="evidence" value="ECO:0007669"/>
    <property type="project" value="InterPro"/>
</dbReference>
<dbReference type="PANTHER" id="PTHR38887">
    <property type="entry name" value="CHROMOSOME 21, WHOLE GENOME SHOTGUN SEQUENCE"/>
    <property type="match status" value="1"/>
</dbReference>
<dbReference type="PROSITE" id="PS51387">
    <property type="entry name" value="FAD_PCMH"/>
    <property type="match status" value="1"/>
</dbReference>
<feature type="region of interest" description="Disordered" evidence="1">
    <location>
        <begin position="763"/>
        <end position="782"/>
    </location>
</feature>
<dbReference type="AlphaFoldDB" id="E9EFN3"/>
<dbReference type="InterPro" id="IPR016166">
    <property type="entry name" value="FAD-bd_PCMH"/>
</dbReference>
<dbReference type="InterPro" id="IPR016169">
    <property type="entry name" value="FAD-bd_PCMH_sub2"/>
</dbReference>
<accession>E9EFN3</accession>
<reference evidence="3 4" key="1">
    <citation type="journal article" date="2011" name="PLoS Genet.">
        <title>Genome sequencing and comparative transcriptomics of the model entomopathogenic fungi Metarhizium anisopliae and M. acridum.</title>
        <authorList>
            <person name="Gao Q."/>
            <person name="Jin K."/>
            <person name="Ying S.H."/>
            <person name="Zhang Y."/>
            <person name="Xiao G."/>
            <person name="Shang Y."/>
            <person name="Duan Z."/>
            <person name="Hu X."/>
            <person name="Xie X.Q."/>
            <person name="Zhou G."/>
            <person name="Peng G."/>
            <person name="Luo Z."/>
            <person name="Huang W."/>
            <person name="Wang B."/>
            <person name="Fang W."/>
            <person name="Wang S."/>
            <person name="Zhong Y."/>
            <person name="Ma L.J."/>
            <person name="St Leger R.J."/>
            <person name="Zhao G.P."/>
            <person name="Pei Y."/>
            <person name="Feng M.G."/>
            <person name="Xia Y."/>
            <person name="Wang C."/>
        </authorList>
    </citation>
    <scope>NUCLEOTIDE SEQUENCE [LARGE SCALE GENOMIC DNA]</scope>
    <source>
        <strain evidence="3 4">CQMa 102</strain>
    </source>
</reference>
<dbReference type="InParanoid" id="E9EFN3"/>
<dbReference type="Proteomes" id="UP000002499">
    <property type="component" value="Unassembled WGS sequence"/>
</dbReference>
<dbReference type="HOGENOM" id="CLU_303489_0_0_1"/>
<dbReference type="InterPro" id="IPR036318">
    <property type="entry name" value="FAD-bd_PCMH-like_sf"/>
</dbReference>
<dbReference type="SUPFAM" id="SSF56176">
    <property type="entry name" value="FAD-binding/transporter-associated domain-like"/>
    <property type="match status" value="1"/>
</dbReference>
<dbReference type="Gene3D" id="3.30.43.10">
    <property type="entry name" value="Uridine Diphospho-n-acetylenolpyruvylglucosamine Reductase, domain 2"/>
    <property type="match status" value="1"/>
</dbReference>
<dbReference type="InterPro" id="IPR053221">
    <property type="entry name" value="Burnettramic_acid_biosynth"/>
</dbReference>
<dbReference type="InterPro" id="IPR016167">
    <property type="entry name" value="FAD-bd_PCMH_sub1"/>
</dbReference>
<feature type="region of interest" description="Disordered" evidence="1">
    <location>
        <begin position="896"/>
        <end position="928"/>
    </location>
</feature>
<evidence type="ECO:0000313" key="4">
    <source>
        <dbReference type="Proteomes" id="UP000002499"/>
    </source>
</evidence>
<evidence type="ECO:0000256" key="1">
    <source>
        <dbReference type="SAM" id="MobiDB-lite"/>
    </source>
</evidence>
<name>E9EFN3_METAQ</name>
<evidence type="ECO:0000313" key="3">
    <source>
        <dbReference type="EMBL" id="EFY85271.1"/>
    </source>
</evidence>
<dbReference type="OrthoDB" id="415825at2759"/>
<feature type="compositionally biased region" description="Polar residues" evidence="1">
    <location>
        <begin position="529"/>
        <end position="543"/>
    </location>
</feature>
<organism evidence="4">
    <name type="scientific">Metarhizium acridum (strain CQMa 102)</name>
    <dbReference type="NCBI Taxonomy" id="655827"/>
    <lineage>
        <taxon>Eukaryota</taxon>
        <taxon>Fungi</taxon>
        <taxon>Dikarya</taxon>
        <taxon>Ascomycota</taxon>
        <taxon>Pezizomycotina</taxon>
        <taxon>Sordariomycetes</taxon>
        <taxon>Hypocreomycetidae</taxon>
        <taxon>Hypocreales</taxon>
        <taxon>Clavicipitaceae</taxon>
        <taxon>Metarhizium</taxon>
    </lineage>
</organism>
<feature type="region of interest" description="Disordered" evidence="1">
    <location>
        <begin position="504"/>
        <end position="575"/>
    </location>
</feature>
<dbReference type="KEGG" id="maw:19252991"/>